<organism evidence="2">
    <name type="scientific">uncultured Sphingopyxis sp</name>
    <dbReference type="NCBI Taxonomy" id="310581"/>
    <lineage>
        <taxon>Bacteria</taxon>
        <taxon>Pseudomonadati</taxon>
        <taxon>Pseudomonadota</taxon>
        <taxon>Alphaproteobacteria</taxon>
        <taxon>Sphingomonadales</taxon>
        <taxon>Sphingomonadaceae</taxon>
        <taxon>Sphingopyxis</taxon>
        <taxon>environmental samples</taxon>
    </lineage>
</organism>
<accession>A0A1Y5PXM8</accession>
<evidence type="ECO:0000259" key="1">
    <source>
        <dbReference type="Pfam" id="PF10074"/>
    </source>
</evidence>
<dbReference type="Pfam" id="PF10074">
    <property type="entry name" value="RovC_DNA-bd"/>
    <property type="match status" value="1"/>
</dbReference>
<dbReference type="AlphaFoldDB" id="A0A1Y5PXM8"/>
<dbReference type="KEGG" id="sphu:SPPYR_1157"/>
<dbReference type="InterPro" id="IPR018754">
    <property type="entry name" value="RovC-like_DNA-bd"/>
</dbReference>
<dbReference type="EMBL" id="LT598653">
    <property type="protein sequence ID" value="SBV32277.1"/>
    <property type="molecule type" value="Genomic_DNA"/>
</dbReference>
<protein>
    <recommendedName>
        <fullName evidence="1">T6SS Transcription factor RovC-like DNA binding domain-containing protein</fullName>
    </recommendedName>
</protein>
<feature type="domain" description="T6SS Transcription factor RovC-like DNA binding" evidence="1">
    <location>
        <begin position="70"/>
        <end position="151"/>
    </location>
</feature>
<gene>
    <name evidence="2" type="ORF">SPPYR_1157</name>
</gene>
<evidence type="ECO:0000313" key="2">
    <source>
        <dbReference type="EMBL" id="SBV32277.1"/>
    </source>
</evidence>
<sequence length="157" mass="16904">MLRARPTRGATRADAAPLLATCLAVAGDRRLHAAIGGVHHGVRIDIVSSVEPLPLDRLIFPFTVAIAPRQLAEFRRLVALTRGQPLAAVTRPRLYRTVLALRVIDALGEGASLRTIGEAFVRASDWPGRGESTKSAARRLRTAALAIWNAGPRSIFS</sequence>
<proteinExistence type="predicted"/>
<name>A0A1Y5PXM8_9SPHN</name>
<reference evidence="2" key="1">
    <citation type="submission" date="2016-03" db="EMBL/GenBank/DDBJ databases">
        <authorList>
            <person name="Ploux O."/>
        </authorList>
    </citation>
    <scope>NUCLEOTIDE SEQUENCE</scope>
    <source>
        <strain evidence="2">UC10</strain>
    </source>
</reference>